<keyword evidence="1" id="KW-0862">Zinc</keyword>
<dbReference type="PROSITE" id="PS50119">
    <property type="entry name" value="ZF_BBOX"/>
    <property type="match status" value="1"/>
</dbReference>
<dbReference type="PANTHER" id="PTHR25462:SF296">
    <property type="entry name" value="MEIOTIC P26, ISOFORM F"/>
    <property type="match status" value="1"/>
</dbReference>
<organism evidence="3 4">
    <name type="scientific">Mytilus coruscus</name>
    <name type="common">Sea mussel</name>
    <dbReference type="NCBI Taxonomy" id="42192"/>
    <lineage>
        <taxon>Eukaryota</taxon>
        <taxon>Metazoa</taxon>
        <taxon>Spiralia</taxon>
        <taxon>Lophotrochozoa</taxon>
        <taxon>Mollusca</taxon>
        <taxon>Bivalvia</taxon>
        <taxon>Autobranchia</taxon>
        <taxon>Pteriomorphia</taxon>
        <taxon>Mytilida</taxon>
        <taxon>Mytiloidea</taxon>
        <taxon>Mytilidae</taxon>
        <taxon>Mytilinae</taxon>
        <taxon>Mytilus</taxon>
    </lineage>
</organism>
<gene>
    <name evidence="3" type="ORF">MCOR_52696</name>
</gene>
<protein>
    <recommendedName>
        <fullName evidence="2">B box-type domain-containing protein</fullName>
    </recommendedName>
</protein>
<dbReference type="AlphaFoldDB" id="A0A6J8EKR2"/>
<dbReference type="GO" id="GO:0008270">
    <property type="term" value="F:zinc ion binding"/>
    <property type="evidence" value="ECO:0007669"/>
    <property type="project" value="UniProtKB-KW"/>
</dbReference>
<proteinExistence type="predicted"/>
<dbReference type="OrthoDB" id="6082856at2759"/>
<keyword evidence="1" id="KW-0863">Zinc-finger</keyword>
<dbReference type="Proteomes" id="UP000507470">
    <property type="component" value="Unassembled WGS sequence"/>
</dbReference>
<evidence type="ECO:0000313" key="4">
    <source>
        <dbReference type="Proteomes" id="UP000507470"/>
    </source>
</evidence>
<dbReference type="Gene3D" id="3.30.160.60">
    <property type="entry name" value="Classic Zinc Finger"/>
    <property type="match status" value="1"/>
</dbReference>
<dbReference type="InterPro" id="IPR000315">
    <property type="entry name" value="Znf_B-box"/>
</dbReference>
<keyword evidence="1" id="KW-0479">Metal-binding</keyword>
<dbReference type="CDD" id="cd19756">
    <property type="entry name" value="Bbox2"/>
    <property type="match status" value="1"/>
</dbReference>
<sequence length="259" mass="30462">MLMDHTIVTLDEMRKKTKQMADTDELCSQHGGKYVEAFCDDHDAICCIECITENHRQCKMVRTLEQASLDIKTRLDPLVYRMNELEKQAVSVVEDRKTNMEDLLKQKKDVLTEVNKTRTDMQRYFETLETKLKEEIAQTHESLSEELQLQAHNFEHIFTNCRKRVLTASVNYGSNRDIFLTAFKLRKQCELYKIYIRSQSENSLRNDYSLHMNEIIKKFTNQIKSMGNVSIEQKSTNIVPSFYKYTRLSDCKYVGQILV</sequence>
<keyword evidence="4" id="KW-1185">Reference proteome</keyword>
<evidence type="ECO:0000313" key="3">
    <source>
        <dbReference type="EMBL" id="CAC5420476.1"/>
    </source>
</evidence>
<dbReference type="InterPro" id="IPR047153">
    <property type="entry name" value="TRIM45/56/19-like"/>
</dbReference>
<feature type="domain" description="B box-type" evidence="2">
    <location>
        <begin position="22"/>
        <end position="63"/>
    </location>
</feature>
<dbReference type="PANTHER" id="PTHR25462">
    <property type="entry name" value="BONUS, ISOFORM C-RELATED"/>
    <property type="match status" value="1"/>
</dbReference>
<evidence type="ECO:0000259" key="2">
    <source>
        <dbReference type="PROSITE" id="PS50119"/>
    </source>
</evidence>
<name>A0A6J8EKR2_MYTCO</name>
<dbReference type="EMBL" id="CACVKT020009144">
    <property type="protein sequence ID" value="CAC5420476.1"/>
    <property type="molecule type" value="Genomic_DNA"/>
</dbReference>
<evidence type="ECO:0000256" key="1">
    <source>
        <dbReference type="PROSITE-ProRule" id="PRU00024"/>
    </source>
</evidence>
<reference evidence="3 4" key="1">
    <citation type="submission" date="2020-06" db="EMBL/GenBank/DDBJ databases">
        <authorList>
            <person name="Li R."/>
            <person name="Bekaert M."/>
        </authorList>
    </citation>
    <scope>NUCLEOTIDE SEQUENCE [LARGE SCALE GENOMIC DNA]</scope>
    <source>
        <strain evidence="4">wild</strain>
    </source>
</reference>
<dbReference type="SUPFAM" id="SSF57845">
    <property type="entry name" value="B-box zinc-binding domain"/>
    <property type="match status" value="1"/>
</dbReference>
<accession>A0A6J8EKR2</accession>